<dbReference type="EMBL" id="QVQA01000110">
    <property type="protein sequence ID" value="KAF5095801.1"/>
    <property type="molecule type" value="Genomic_DNA"/>
</dbReference>
<sequence length="574" mass="62034">MLSRKLFQSAVPRVLHNSRLLARVTTAAQPVRHHSFASSAQTGDLEVIQTQIDTTSPEFQERSKGMQELIAELQELHRGVSDPDVYIPEKIKTKHLARNKLLPRDRIAALIDPGTAFMEFSMLAGHDMYGKDKVPAGGIISGIGVVNGVKCIIIANDSTVKGGTYFPITVRKHLRAQEIAIENKLPCLYLVDSGGANLPHQADVFPSHNHFGRIFFQQSKLSSEGVPQLSLVLGPCTAGGAYVPAMSDETIIVKGGGHIFLAGPPLVKAATGEVVSKEDLGGGQMHASVSGVVDYLVDTEEEGLSVLRRCVANLNYPTTPAVPAAAEKTIEEPLYNPEELGGIVGTNLRVGYDVREVIARIVDGSRFSEFKKEYGTTLVTGFAKVYGHPIGILANNGPLFSESSLKGAHFIQLCKKRDIPLLFLQNISGFMVGSEAERGGIAKNGAKLVTAVVGAGVEKFTVVIGGSYGAGNYGMCGRAYEPRFLWTWPNSRTAVMGAEQLASVMETVGSDSSQSQALRTRIENESEVKFGSARLWDDGIIRPQDTRRYLGLALEASRGGRRNKPESDFGVWRM</sequence>
<organism evidence="1 2">
    <name type="scientific">Geotrichum galactomycetum</name>
    <dbReference type="NCBI Taxonomy" id="27317"/>
    <lineage>
        <taxon>Eukaryota</taxon>
        <taxon>Fungi</taxon>
        <taxon>Dikarya</taxon>
        <taxon>Ascomycota</taxon>
        <taxon>Saccharomycotina</taxon>
        <taxon>Dipodascomycetes</taxon>
        <taxon>Dipodascales</taxon>
        <taxon>Dipodascaceae</taxon>
        <taxon>Geotrichum</taxon>
    </lineage>
</organism>
<protein>
    <submittedName>
        <fullName evidence="1">Uncharacterized protein</fullName>
    </submittedName>
</protein>
<reference evidence="1 2" key="1">
    <citation type="journal article" date="2020" name="Front. Microbiol.">
        <title>Phenotypic and Genetic Characterization of the Cheese Ripening Yeast Geotrichum candidum.</title>
        <authorList>
            <person name="Perkins V."/>
            <person name="Vignola S."/>
            <person name="Lessard M.H."/>
            <person name="Plante P.L."/>
            <person name="Corbeil J."/>
            <person name="Dugat-Bony E."/>
            <person name="Frenette M."/>
            <person name="Labrie S."/>
        </authorList>
    </citation>
    <scope>NUCLEOTIDE SEQUENCE [LARGE SCALE GENOMIC DNA]</scope>
    <source>
        <strain evidence="1 2">LMA-1147</strain>
    </source>
</reference>
<evidence type="ECO:0000313" key="2">
    <source>
        <dbReference type="Proteomes" id="UP000744676"/>
    </source>
</evidence>
<comment type="caution">
    <text evidence="1">The sequence shown here is derived from an EMBL/GenBank/DDBJ whole genome shotgun (WGS) entry which is preliminary data.</text>
</comment>
<gene>
    <name evidence="1" type="ORF">D0Z00_003010</name>
</gene>
<evidence type="ECO:0000313" key="1">
    <source>
        <dbReference type="EMBL" id="KAF5095801.1"/>
    </source>
</evidence>
<dbReference type="Proteomes" id="UP000744676">
    <property type="component" value="Unassembled WGS sequence"/>
</dbReference>
<name>A0ACB6V2P6_9ASCO</name>
<keyword evidence="2" id="KW-1185">Reference proteome</keyword>
<accession>A0ACB6V2P6</accession>
<proteinExistence type="predicted"/>